<dbReference type="InterPro" id="IPR012337">
    <property type="entry name" value="RNaseH-like_sf"/>
</dbReference>
<dbReference type="SUPFAM" id="SSF53098">
    <property type="entry name" value="Ribonuclease H-like"/>
    <property type="match status" value="1"/>
</dbReference>
<dbReference type="Gene3D" id="3.30.420.10">
    <property type="entry name" value="Ribonuclease H-like superfamily/Ribonuclease H"/>
    <property type="match status" value="1"/>
</dbReference>
<gene>
    <name evidence="1" type="ORF">KI387_004170</name>
</gene>
<evidence type="ECO:0000313" key="2">
    <source>
        <dbReference type="Proteomes" id="UP000824469"/>
    </source>
</evidence>
<feature type="non-terminal residue" evidence="1">
    <location>
        <position position="61"/>
    </location>
</feature>
<dbReference type="AlphaFoldDB" id="A0AA38LSL5"/>
<keyword evidence="2" id="KW-1185">Reference proteome</keyword>
<name>A0AA38LSL5_TAXCH</name>
<dbReference type="GO" id="GO:0003676">
    <property type="term" value="F:nucleic acid binding"/>
    <property type="evidence" value="ECO:0007669"/>
    <property type="project" value="InterPro"/>
</dbReference>
<proteinExistence type="predicted"/>
<accession>A0AA38LSL5</accession>
<evidence type="ECO:0008006" key="3">
    <source>
        <dbReference type="Google" id="ProtNLM"/>
    </source>
</evidence>
<dbReference type="InterPro" id="IPR036397">
    <property type="entry name" value="RNaseH_sf"/>
</dbReference>
<comment type="caution">
    <text evidence="1">The sequence shown here is derived from an EMBL/GenBank/DDBJ whole genome shotgun (WGS) entry which is preliminary data.</text>
</comment>
<reference evidence="1 2" key="1">
    <citation type="journal article" date="2021" name="Nat. Plants">
        <title>The Taxus genome provides insights into paclitaxel biosynthesis.</title>
        <authorList>
            <person name="Xiong X."/>
            <person name="Gou J."/>
            <person name="Liao Q."/>
            <person name="Li Y."/>
            <person name="Zhou Q."/>
            <person name="Bi G."/>
            <person name="Li C."/>
            <person name="Du R."/>
            <person name="Wang X."/>
            <person name="Sun T."/>
            <person name="Guo L."/>
            <person name="Liang H."/>
            <person name="Lu P."/>
            <person name="Wu Y."/>
            <person name="Zhang Z."/>
            <person name="Ro D.K."/>
            <person name="Shang Y."/>
            <person name="Huang S."/>
            <person name="Yan J."/>
        </authorList>
    </citation>
    <scope>NUCLEOTIDE SEQUENCE [LARGE SCALE GENOMIC DNA]</scope>
    <source>
        <strain evidence="1">Ta-2019</strain>
    </source>
</reference>
<organism evidence="1 2">
    <name type="scientific">Taxus chinensis</name>
    <name type="common">Chinese yew</name>
    <name type="synonym">Taxus wallichiana var. chinensis</name>
    <dbReference type="NCBI Taxonomy" id="29808"/>
    <lineage>
        <taxon>Eukaryota</taxon>
        <taxon>Viridiplantae</taxon>
        <taxon>Streptophyta</taxon>
        <taxon>Embryophyta</taxon>
        <taxon>Tracheophyta</taxon>
        <taxon>Spermatophyta</taxon>
        <taxon>Pinopsida</taxon>
        <taxon>Pinidae</taxon>
        <taxon>Conifers II</taxon>
        <taxon>Cupressales</taxon>
        <taxon>Taxaceae</taxon>
        <taxon>Taxus</taxon>
    </lineage>
</organism>
<sequence>PKLTAFPLNPVFIEEPFQQWGLDFIRVLNPNSSASHTHVLTATDYFMKWVEAIPVKKTSIT</sequence>
<evidence type="ECO:0000313" key="1">
    <source>
        <dbReference type="EMBL" id="KAH9332062.1"/>
    </source>
</evidence>
<feature type="non-terminal residue" evidence="1">
    <location>
        <position position="1"/>
    </location>
</feature>
<dbReference type="EMBL" id="JAHRHJ020000001">
    <property type="protein sequence ID" value="KAH9332062.1"/>
    <property type="molecule type" value="Genomic_DNA"/>
</dbReference>
<protein>
    <recommendedName>
        <fullName evidence="3">Integrase</fullName>
    </recommendedName>
</protein>
<dbReference type="Proteomes" id="UP000824469">
    <property type="component" value="Unassembled WGS sequence"/>
</dbReference>